<comment type="caution">
    <text evidence="2">The sequence shown here is derived from an EMBL/GenBank/DDBJ whole genome shotgun (WGS) entry which is preliminary data.</text>
</comment>
<proteinExistence type="predicted"/>
<feature type="compositionally biased region" description="Low complexity" evidence="1">
    <location>
        <begin position="52"/>
        <end position="63"/>
    </location>
</feature>
<feature type="region of interest" description="Disordered" evidence="1">
    <location>
        <begin position="718"/>
        <end position="749"/>
    </location>
</feature>
<gene>
    <name evidence="2" type="ORF">R3P38DRAFT_3473555</name>
</gene>
<evidence type="ECO:0000313" key="3">
    <source>
        <dbReference type="Proteomes" id="UP001362999"/>
    </source>
</evidence>
<dbReference type="EMBL" id="JAWWNJ010000169">
    <property type="protein sequence ID" value="KAK6977402.1"/>
    <property type="molecule type" value="Genomic_DNA"/>
</dbReference>
<feature type="compositionally biased region" description="Low complexity" evidence="1">
    <location>
        <begin position="88"/>
        <end position="100"/>
    </location>
</feature>
<sequence>MAGGPVNLQCRYCGARVRTEKGLRSHINQTPACQQKLREEMPSSWRKKRRAPSASPEPAAEQDSAADHDTASAFGDDQPMDQDPPDAQPEQDGPAADPQPRNVPRGVSVEEVEDEDAPGATKWFEDYPRPAGIAFRPSRNGVEMLFEAVKNKQAAGNLPPWAPFDDEDDWKLAQWLSKVGISGKNVDEFLKLNKVKDGAKPSYHNSRAFFKKIDSLPTGPEWTCELLEIQGDEKDAHGRKKKEELEFWKRNPIECIKELMGNAAFRNKMRYAPQRVYRDKEGKCREFNEMWTGEWWWKIQDLLPEGVTVCPVILSSDKTRLSTFSGDKQAWPVYLSIGNISKETRRKPSERTTVLLGYIPVGLQPVRPNRSAAGYQLFHRCMRDLLEPLIDAGKNGVDILCADGGMRRVYPILAAYVADYPEQCLVASCGENRCPKCVVDPKKRGEPIVSALRDPEETIKLMKKEAGGAKSKRFEAQGLRQGDPFWKDLPHCDIFHCFTPDLLHQLHKGVFKEHIVDWSTESLGGTKAANEEEIDFRFRLMPSHPSLRHFKLGISLVSQWTGNEFKHMEKIFLGVLNGGADPPVVRAVRGILDFIYYSHFDTHTDDSLAKLGEAWMLFHNNKGVFIVKGVREHFNIPKIHSMQHYVDMIRSLGTTDGYNTELSERLYIDYAKLGYKASSKKDYIKQMTTWLMRREAIDRFASYLQWAIPGYVAALNGDDEQQSEDDEADESDSEDIAVGTSSTSTSSATVPPYSIAKKAPFRVSVDSLEREFGAANFLSHLETFLGDKKILPRRFHDISASFSVYKRVVIKIPAVVQVSSTITNDPIRAVRESPSSGLKRAKPGHFDTVLARKSQPSTPPGRLSLEGLFPAPVRAIFALPVEYGFFSTPLAYVEWYKPLSQFDTDLDILTLYSLEV</sequence>
<feature type="region of interest" description="Disordered" evidence="1">
    <location>
        <begin position="19"/>
        <end position="124"/>
    </location>
</feature>
<dbReference type="Pfam" id="PF18759">
    <property type="entry name" value="Plavaka"/>
    <property type="match status" value="1"/>
</dbReference>
<dbReference type="Proteomes" id="UP001362999">
    <property type="component" value="Unassembled WGS sequence"/>
</dbReference>
<reference evidence="2 3" key="1">
    <citation type="journal article" date="2024" name="J Genomics">
        <title>Draft genome sequencing and assembly of Favolaschia claudopus CIRM-BRFM 2984 isolated from oak limbs.</title>
        <authorList>
            <person name="Navarro D."/>
            <person name="Drula E."/>
            <person name="Chaduli D."/>
            <person name="Cazenave R."/>
            <person name="Ahrendt S."/>
            <person name="Wang J."/>
            <person name="Lipzen A."/>
            <person name="Daum C."/>
            <person name="Barry K."/>
            <person name="Grigoriev I.V."/>
            <person name="Favel A."/>
            <person name="Rosso M.N."/>
            <person name="Martin F."/>
        </authorList>
    </citation>
    <scope>NUCLEOTIDE SEQUENCE [LARGE SCALE GENOMIC DNA]</scope>
    <source>
        <strain evidence="2 3">CIRM-BRFM 2984</strain>
    </source>
</reference>
<evidence type="ECO:0000256" key="1">
    <source>
        <dbReference type="SAM" id="MobiDB-lite"/>
    </source>
</evidence>
<name>A0AAV9ZC37_9AGAR</name>
<evidence type="ECO:0008006" key="4">
    <source>
        <dbReference type="Google" id="ProtNLM"/>
    </source>
</evidence>
<organism evidence="2 3">
    <name type="scientific">Favolaschia claudopus</name>
    <dbReference type="NCBI Taxonomy" id="2862362"/>
    <lineage>
        <taxon>Eukaryota</taxon>
        <taxon>Fungi</taxon>
        <taxon>Dikarya</taxon>
        <taxon>Basidiomycota</taxon>
        <taxon>Agaricomycotina</taxon>
        <taxon>Agaricomycetes</taxon>
        <taxon>Agaricomycetidae</taxon>
        <taxon>Agaricales</taxon>
        <taxon>Marasmiineae</taxon>
        <taxon>Mycenaceae</taxon>
        <taxon>Favolaschia</taxon>
    </lineage>
</organism>
<accession>A0AAV9ZC37</accession>
<feature type="compositionally biased region" description="Acidic residues" evidence="1">
    <location>
        <begin position="718"/>
        <end position="735"/>
    </location>
</feature>
<keyword evidence="3" id="KW-1185">Reference proteome</keyword>
<dbReference type="AlphaFoldDB" id="A0AAV9ZC37"/>
<evidence type="ECO:0000313" key="2">
    <source>
        <dbReference type="EMBL" id="KAK6977402.1"/>
    </source>
</evidence>
<protein>
    <recommendedName>
        <fullName evidence="4">C2H2-type domain-containing protein</fullName>
    </recommendedName>
</protein>
<dbReference type="InterPro" id="IPR041078">
    <property type="entry name" value="Plavaka"/>
</dbReference>